<dbReference type="InterPro" id="IPR008271">
    <property type="entry name" value="Ser/Thr_kinase_AS"/>
</dbReference>
<feature type="transmembrane region" description="Helical" evidence="21">
    <location>
        <begin position="290"/>
        <end position="314"/>
    </location>
</feature>
<evidence type="ECO:0000256" key="15">
    <source>
        <dbReference type="ARBA" id="ARBA00023136"/>
    </source>
</evidence>
<dbReference type="SUPFAM" id="SSF56112">
    <property type="entry name" value="Protein kinase-like (PK-like)"/>
    <property type="match status" value="1"/>
</dbReference>
<dbReference type="OrthoDB" id="4062651at2759"/>
<evidence type="ECO:0000256" key="21">
    <source>
        <dbReference type="SAM" id="Phobius"/>
    </source>
</evidence>
<evidence type="ECO:0000256" key="10">
    <source>
        <dbReference type="ARBA" id="ARBA00022734"/>
    </source>
</evidence>
<dbReference type="Gene3D" id="2.60.120.200">
    <property type="match status" value="1"/>
</dbReference>
<dbReference type="Gene3D" id="1.10.510.10">
    <property type="entry name" value="Transferase(Phosphotransferase) domain 1"/>
    <property type="match status" value="1"/>
</dbReference>
<comment type="similarity">
    <text evidence="2">In the N-terminal section; belongs to the leguminous lectin family.</text>
</comment>
<dbReference type="PANTHER" id="PTHR27007">
    <property type="match status" value="1"/>
</dbReference>
<keyword evidence="6" id="KW-0723">Serine/threonine-protein kinase</keyword>
<comment type="similarity">
    <text evidence="3">In the C-terminal section; belongs to the protein kinase superfamily. Ser/Thr protein kinase family.</text>
</comment>
<keyword evidence="8 21" id="KW-0812">Transmembrane</keyword>
<keyword evidence="5" id="KW-1003">Cell membrane</keyword>
<feature type="signal peptide" evidence="22">
    <location>
        <begin position="1"/>
        <end position="22"/>
    </location>
</feature>
<evidence type="ECO:0000256" key="17">
    <source>
        <dbReference type="ARBA" id="ARBA00023180"/>
    </source>
</evidence>
<evidence type="ECO:0000256" key="4">
    <source>
        <dbReference type="ARBA" id="ARBA00012513"/>
    </source>
</evidence>
<dbReference type="InterPro" id="IPR011009">
    <property type="entry name" value="Kinase-like_dom_sf"/>
</dbReference>
<dbReference type="InterPro" id="IPR001220">
    <property type="entry name" value="Legume_lectin_dom"/>
</dbReference>
<keyword evidence="13 20" id="KW-0067">ATP-binding</keyword>
<name>A0A1U8AJ90_NELNU</name>
<dbReference type="InterPro" id="IPR050528">
    <property type="entry name" value="L-type_Lectin-RKs"/>
</dbReference>
<evidence type="ECO:0000256" key="6">
    <source>
        <dbReference type="ARBA" id="ARBA00022527"/>
    </source>
</evidence>
<keyword evidence="11 20" id="KW-0547">Nucleotide-binding</keyword>
<evidence type="ECO:0000256" key="18">
    <source>
        <dbReference type="ARBA" id="ARBA00047899"/>
    </source>
</evidence>
<dbReference type="CDD" id="cd06899">
    <property type="entry name" value="lectin_legume_LecRK_Arcelin_ConA"/>
    <property type="match status" value="1"/>
</dbReference>
<comment type="catalytic activity">
    <reaction evidence="18">
        <text>L-threonyl-[protein] + ATP = O-phospho-L-threonyl-[protein] + ADP + H(+)</text>
        <dbReference type="Rhea" id="RHEA:46608"/>
        <dbReference type="Rhea" id="RHEA-COMP:11060"/>
        <dbReference type="Rhea" id="RHEA-COMP:11605"/>
        <dbReference type="ChEBI" id="CHEBI:15378"/>
        <dbReference type="ChEBI" id="CHEBI:30013"/>
        <dbReference type="ChEBI" id="CHEBI:30616"/>
        <dbReference type="ChEBI" id="CHEBI:61977"/>
        <dbReference type="ChEBI" id="CHEBI:456216"/>
        <dbReference type="EC" id="2.7.11.1"/>
    </reaction>
</comment>
<dbReference type="Proteomes" id="UP000189703">
    <property type="component" value="Unplaced"/>
</dbReference>
<keyword evidence="16" id="KW-0675">Receptor</keyword>
<feature type="domain" description="Protein kinase" evidence="23">
    <location>
        <begin position="348"/>
        <end position="619"/>
    </location>
</feature>
<evidence type="ECO:0000256" key="3">
    <source>
        <dbReference type="ARBA" id="ARBA00010217"/>
    </source>
</evidence>
<dbReference type="FunFam" id="2.60.120.200:FF:000051">
    <property type="entry name" value="L-type lectin-domain containing receptor kinase V.9"/>
    <property type="match status" value="1"/>
</dbReference>
<dbReference type="SMART" id="SM00220">
    <property type="entry name" value="S_TKc"/>
    <property type="match status" value="1"/>
</dbReference>
<evidence type="ECO:0000256" key="19">
    <source>
        <dbReference type="ARBA" id="ARBA00048679"/>
    </source>
</evidence>
<keyword evidence="12" id="KW-0418">Kinase</keyword>
<comment type="subcellular location">
    <subcellularLocation>
        <location evidence="1">Cell membrane</location>
        <topology evidence="1">Single-pass type I membrane protein</topology>
    </subcellularLocation>
</comment>
<evidence type="ECO:0000256" key="16">
    <source>
        <dbReference type="ARBA" id="ARBA00023170"/>
    </source>
</evidence>
<dbReference type="InterPro" id="IPR019825">
    <property type="entry name" value="Lectin_legB_Mn/Ca_BS"/>
</dbReference>
<dbReference type="RefSeq" id="XP_010262577.1">
    <property type="nucleotide sequence ID" value="XM_010264275.1"/>
</dbReference>
<keyword evidence="9 22" id="KW-0732">Signal</keyword>
<keyword evidence="10" id="KW-0430">Lectin</keyword>
<dbReference type="Pfam" id="PF00069">
    <property type="entry name" value="Pkinase"/>
    <property type="match status" value="1"/>
</dbReference>
<dbReference type="GO" id="GO:0005524">
    <property type="term" value="F:ATP binding"/>
    <property type="evidence" value="ECO:0007669"/>
    <property type="project" value="UniProtKB-UniRule"/>
</dbReference>
<reference evidence="25" key="1">
    <citation type="submission" date="2025-08" db="UniProtKB">
        <authorList>
            <consortium name="RefSeq"/>
        </authorList>
    </citation>
    <scope>IDENTIFICATION</scope>
</reference>
<keyword evidence="15 21" id="KW-0472">Membrane</keyword>
<dbReference type="FunFam" id="1.10.510.10:FF:000108">
    <property type="entry name" value="L-type lectin-domain containing receptor kinase S.4"/>
    <property type="match status" value="1"/>
</dbReference>
<dbReference type="eggNOG" id="ENOG502QSJ4">
    <property type="taxonomic scope" value="Eukaryota"/>
</dbReference>
<keyword evidence="7" id="KW-0808">Transferase</keyword>
<feature type="chain" id="PRO_5012482453" description="non-specific serine/threonine protein kinase" evidence="22">
    <location>
        <begin position="23"/>
        <end position="679"/>
    </location>
</feature>
<evidence type="ECO:0000256" key="5">
    <source>
        <dbReference type="ARBA" id="ARBA00022475"/>
    </source>
</evidence>
<dbReference type="PROSITE" id="PS50011">
    <property type="entry name" value="PROTEIN_KINASE_DOM"/>
    <property type="match status" value="1"/>
</dbReference>
<keyword evidence="14 21" id="KW-1133">Transmembrane helix</keyword>
<sequence>MFLKVVLPLLLCPFVFLLMSSAAMEDTGFIYNGFRGAKVSLDGEAQIIPNGLLMLTNQSKRQLGHAFYPYPLHFKNLPDGNVFTFSTTFVFGILPKYQNFYGHGIAFVITPSRALPGARPTQYLGIFNESNNGNQSNHVVAVELDTIKNSEFSDINDDHVGIDINGLTSVSFAQVSYAIDQSDNRKNLSLVSGKPIQVWIEYNGVEGQMNVTLAPIDVPKPHIPLLSYSRNLSPFMEDSMYVGFSSSTGSFSTSHYVLGWSFKMNGPAKELTISQLPKLPRLGPKKQSKFVTLGLPLIGLVLASTVLTIILFIVRRKRRFAEVVENWELDYGPQRFKYKDLYTATKGFRDKELLGIGGFGRVYRGVLPTSKTQVAVKRVRHESRQGLKEFVAEIVSMGRLRHRNLVQLLGYCRRERELLLVYDYMPNGSLDKFIFSQPKVTLNWSQRFRVIKGVASGLFYLHEGWEQVVVHRDVKSSNVLLDSEFNGRLGDFGLSRLYDRGTDPKTTHVVGTLGYIAPEITTTRKASPSTDVFSFGAFMLEVACGRRPIDPQASSEENVILLDRVFSCWSRGKILETVDPNLGSDYRVEEMDLVLKLGLLCSHSIPTARPTMRQVVLFLVGDIPLPESSLHGLSESGLAFAHHDEGFDKFATWQPSSSLEKTSTTQLSLVTDSLLSTGR</sequence>
<dbReference type="GO" id="GO:0005886">
    <property type="term" value="C:plasma membrane"/>
    <property type="evidence" value="ECO:0000318"/>
    <property type="project" value="GO_Central"/>
</dbReference>
<dbReference type="InterPro" id="IPR000719">
    <property type="entry name" value="Prot_kinase_dom"/>
</dbReference>
<dbReference type="FunFam" id="3.30.200.20:FF:000112">
    <property type="entry name" value="Lectin-domain containing receptor kinase A4.3"/>
    <property type="match status" value="1"/>
</dbReference>
<keyword evidence="24" id="KW-1185">Reference proteome</keyword>
<evidence type="ECO:0000256" key="8">
    <source>
        <dbReference type="ARBA" id="ARBA00022692"/>
    </source>
</evidence>
<dbReference type="GO" id="GO:0004675">
    <property type="term" value="F:transmembrane receptor protein serine/threonine kinase activity"/>
    <property type="evidence" value="ECO:0000318"/>
    <property type="project" value="GO_Central"/>
</dbReference>
<dbReference type="GO" id="GO:0042742">
    <property type="term" value="P:defense response to bacterium"/>
    <property type="evidence" value="ECO:0000318"/>
    <property type="project" value="GO_Central"/>
</dbReference>
<evidence type="ECO:0000256" key="1">
    <source>
        <dbReference type="ARBA" id="ARBA00004251"/>
    </source>
</evidence>
<evidence type="ECO:0000256" key="9">
    <source>
        <dbReference type="ARBA" id="ARBA00022729"/>
    </source>
</evidence>
<proteinExistence type="inferred from homology"/>
<evidence type="ECO:0000256" key="22">
    <source>
        <dbReference type="SAM" id="SignalP"/>
    </source>
</evidence>
<evidence type="ECO:0000256" key="2">
    <source>
        <dbReference type="ARBA" id="ARBA00008536"/>
    </source>
</evidence>
<organism evidence="24 25">
    <name type="scientific">Nelumbo nucifera</name>
    <name type="common">Sacred lotus</name>
    <dbReference type="NCBI Taxonomy" id="4432"/>
    <lineage>
        <taxon>Eukaryota</taxon>
        <taxon>Viridiplantae</taxon>
        <taxon>Streptophyta</taxon>
        <taxon>Embryophyta</taxon>
        <taxon>Tracheophyta</taxon>
        <taxon>Spermatophyta</taxon>
        <taxon>Magnoliopsida</taxon>
        <taxon>Proteales</taxon>
        <taxon>Nelumbonaceae</taxon>
        <taxon>Nelumbo</taxon>
    </lineage>
</organism>
<feature type="binding site" evidence="20">
    <location>
        <position position="377"/>
    </location>
    <ligand>
        <name>ATP</name>
        <dbReference type="ChEBI" id="CHEBI:30616"/>
    </ligand>
</feature>
<dbReference type="Gene3D" id="3.30.200.20">
    <property type="entry name" value="Phosphorylase Kinase, domain 1"/>
    <property type="match status" value="1"/>
</dbReference>
<dbReference type="CDD" id="cd14066">
    <property type="entry name" value="STKc_IRAK"/>
    <property type="match status" value="1"/>
</dbReference>
<evidence type="ECO:0000256" key="12">
    <source>
        <dbReference type="ARBA" id="ARBA00022777"/>
    </source>
</evidence>
<dbReference type="GO" id="GO:0030246">
    <property type="term" value="F:carbohydrate binding"/>
    <property type="evidence" value="ECO:0007669"/>
    <property type="project" value="UniProtKB-KW"/>
</dbReference>
<dbReference type="FunCoup" id="A0A1U8AJ90">
    <property type="interactions" value="754"/>
</dbReference>
<dbReference type="PROSITE" id="PS00307">
    <property type="entry name" value="LECTIN_LEGUME_BETA"/>
    <property type="match status" value="1"/>
</dbReference>
<evidence type="ECO:0000313" key="25">
    <source>
        <dbReference type="RefSeq" id="XP_010262577.1"/>
    </source>
</evidence>
<dbReference type="PROSITE" id="PS00108">
    <property type="entry name" value="PROTEIN_KINASE_ST"/>
    <property type="match status" value="1"/>
</dbReference>
<dbReference type="InParanoid" id="A0A1U8AJ90"/>
<dbReference type="InterPro" id="IPR013320">
    <property type="entry name" value="ConA-like_dom_sf"/>
</dbReference>
<dbReference type="SUPFAM" id="SSF49899">
    <property type="entry name" value="Concanavalin A-like lectins/glucanases"/>
    <property type="match status" value="1"/>
</dbReference>
<evidence type="ECO:0000256" key="13">
    <source>
        <dbReference type="ARBA" id="ARBA00022840"/>
    </source>
</evidence>
<comment type="catalytic activity">
    <reaction evidence="19">
        <text>L-seryl-[protein] + ATP = O-phospho-L-seryl-[protein] + ADP + H(+)</text>
        <dbReference type="Rhea" id="RHEA:17989"/>
        <dbReference type="Rhea" id="RHEA-COMP:9863"/>
        <dbReference type="Rhea" id="RHEA-COMP:11604"/>
        <dbReference type="ChEBI" id="CHEBI:15378"/>
        <dbReference type="ChEBI" id="CHEBI:29999"/>
        <dbReference type="ChEBI" id="CHEBI:30616"/>
        <dbReference type="ChEBI" id="CHEBI:83421"/>
        <dbReference type="ChEBI" id="CHEBI:456216"/>
        <dbReference type="EC" id="2.7.11.1"/>
    </reaction>
</comment>
<gene>
    <name evidence="25" type="primary">LOC104601084</name>
</gene>
<dbReference type="PROSITE" id="PS00107">
    <property type="entry name" value="PROTEIN_KINASE_ATP"/>
    <property type="match status" value="1"/>
</dbReference>
<dbReference type="AlphaFoldDB" id="A0A1U8AJ90"/>
<evidence type="ECO:0000256" key="7">
    <source>
        <dbReference type="ARBA" id="ARBA00022679"/>
    </source>
</evidence>
<evidence type="ECO:0000256" key="14">
    <source>
        <dbReference type="ARBA" id="ARBA00022989"/>
    </source>
</evidence>
<evidence type="ECO:0000313" key="24">
    <source>
        <dbReference type="Proteomes" id="UP000189703"/>
    </source>
</evidence>
<protein>
    <recommendedName>
        <fullName evidence="4">non-specific serine/threonine protein kinase</fullName>
        <ecNumber evidence="4">2.7.11.1</ecNumber>
    </recommendedName>
</protein>
<dbReference type="InterPro" id="IPR017441">
    <property type="entry name" value="Protein_kinase_ATP_BS"/>
</dbReference>
<dbReference type="Pfam" id="PF00139">
    <property type="entry name" value="Lectin_legB"/>
    <property type="match status" value="1"/>
</dbReference>
<evidence type="ECO:0000256" key="11">
    <source>
        <dbReference type="ARBA" id="ARBA00022741"/>
    </source>
</evidence>
<dbReference type="KEGG" id="nnu:104601084"/>
<evidence type="ECO:0000259" key="23">
    <source>
        <dbReference type="PROSITE" id="PS50011"/>
    </source>
</evidence>
<dbReference type="EC" id="2.7.11.1" evidence="4"/>
<evidence type="ECO:0000256" key="20">
    <source>
        <dbReference type="PROSITE-ProRule" id="PRU10141"/>
    </source>
</evidence>
<keyword evidence="17" id="KW-0325">Glycoprotein</keyword>
<feature type="unsure residue" description="D or N" evidence="25">
    <location>
        <position position="158"/>
    </location>
</feature>
<accession>A0A1U8AJ90</accession>
<dbReference type="GO" id="GO:0002229">
    <property type="term" value="P:defense response to oomycetes"/>
    <property type="evidence" value="ECO:0000318"/>
    <property type="project" value="GO_Central"/>
</dbReference>